<keyword evidence="3" id="KW-1185">Reference proteome</keyword>
<dbReference type="EMBL" id="JAAQQR010000006">
    <property type="protein sequence ID" value="NID06016.1"/>
    <property type="molecule type" value="Genomic_DNA"/>
</dbReference>
<organism evidence="2 3">
    <name type="scientific">Luteibacter jiangsuensis</name>
    <dbReference type="NCBI Taxonomy" id="637577"/>
    <lineage>
        <taxon>Bacteria</taxon>
        <taxon>Pseudomonadati</taxon>
        <taxon>Pseudomonadota</taxon>
        <taxon>Gammaproteobacteria</taxon>
        <taxon>Lysobacterales</taxon>
        <taxon>Rhodanobacteraceae</taxon>
        <taxon>Luteibacter</taxon>
    </lineage>
</organism>
<feature type="transmembrane region" description="Helical" evidence="1">
    <location>
        <begin position="21"/>
        <end position="42"/>
    </location>
</feature>
<proteinExistence type="predicted"/>
<dbReference type="Proteomes" id="UP001429601">
    <property type="component" value="Unassembled WGS sequence"/>
</dbReference>
<dbReference type="InterPro" id="IPR012902">
    <property type="entry name" value="N_methyl_site"/>
</dbReference>
<gene>
    <name evidence="2" type="ORF">HBF26_14045</name>
</gene>
<reference evidence="2 3" key="1">
    <citation type="journal article" date="2011" name="Curr. Microbiol.">
        <title>Luteibacter jiangsuensis sp. nov.: a methamidophos-degrading bacterium isolated from a methamidophos-manufacturing factory.</title>
        <authorList>
            <person name="Wang L."/>
            <person name="Wang G.L."/>
            <person name="Li S.P."/>
            <person name="Jiang J.D."/>
        </authorList>
    </citation>
    <scope>NUCLEOTIDE SEQUENCE [LARGE SCALE GENOMIC DNA]</scope>
    <source>
        <strain evidence="2 3">CGMCC 1.10133</strain>
    </source>
</reference>
<sequence length="191" mass="20986">MVGPSRYRLVVPTVNARGFTLIEWLIGTAVAGIVGAIALAVLCRTGLVAARAQSDVRIDADAWLALAAISRDLRAASQWRGCLDSDACAIGAPRRVGSAIVADKVQWFADDGLWRCERDETRLGNPWACDRFLDSVASVQFVVDLRRGHGRTIRRDYAEGDGDRAKAIEVVVWTRKSRPYSRTTGLHERAH</sequence>
<dbReference type="PROSITE" id="PS00409">
    <property type="entry name" value="PROKAR_NTER_METHYL"/>
    <property type="match status" value="1"/>
</dbReference>
<dbReference type="Pfam" id="PF07963">
    <property type="entry name" value="N_methyl"/>
    <property type="match status" value="1"/>
</dbReference>
<keyword evidence="1" id="KW-1133">Transmembrane helix</keyword>
<evidence type="ECO:0000256" key="1">
    <source>
        <dbReference type="SAM" id="Phobius"/>
    </source>
</evidence>
<evidence type="ECO:0000313" key="2">
    <source>
        <dbReference type="EMBL" id="NID06016.1"/>
    </source>
</evidence>
<keyword evidence="1" id="KW-0812">Transmembrane</keyword>
<evidence type="ECO:0000313" key="3">
    <source>
        <dbReference type="Proteomes" id="UP001429601"/>
    </source>
</evidence>
<accession>A0ABX0Q8F2</accession>
<comment type="caution">
    <text evidence="2">The sequence shown here is derived from an EMBL/GenBank/DDBJ whole genome shotgun (WGS) entry which is preliminary data.</text>
</comment>
<name>A0ABX0Q8F2_9GAMM</name>
<dbReference type="NCBIfam" id="TIGR02532">
    <property type="entry name" value="IV_pilin_GFxxxE"/>
    <property type="match status" value="1"/>
</dbReference>
<protein>
    <submittedName>
        <fullName evidence="2">Prepilin-type N-terminal cleavage/methylation domain-containing protein</fullName>
    </submittedName>
</protein>
<dbReference type="RefSeq" id="WP_167127701.1">
    <property type="nucleotide sequence ID" value="NZ_JAAQQR010000006.1"/>
</dbReference>
<keyword evidence="1" id="KW-0472">Membrane</keyword>